<dbReference type="PANTHER" id="PTHR46060">
    <property type="entry name" value="MARINER MOS1 TRANSPOSASE-LIKE PROTEIN"/>
    <property type="match status" value="1"/>
</dbReference>
<dbReference type="PANTHER" id="PTHR46060:SF1">
    <property type="entry name" value="MARINER MOS1 TRANSPOSASE-LIKE PROTEIN"/>
    <property type="match status" value="1"/>
</dbReference>
<dbReference type="AlphaFoldDB" id="A0A8X6QZQ0"/>
<reference evidence="2" key="1">
    <citation type="submission" date="2020-08" db="EMBL/GenBank/DDBJ databases">
        <title>Multicomponent nature underlies the extraordinary mechanical properties of spider dragline silk.</title>
        <authorList>
            <person name="Kono N."/>
            <person name="Nakamura H."/>
            <person name="Mori M."/>
            <person name="Yoshida Y."/>
            <person name="Ohtoshi R."/>
            <person name="Malay A.D."/>
            <person name="Moran D.A.P."/>
            <person name="Tomita M."/>
            <person name="Numata K."/>
            <person name="Arakawa K."/>
        </authorList>
    </citation>
    <scope>NUCLEOTIDE SEQUENCE</scope>
</reference>
<keyword evidence="1" id="KW-0175">Coiled coil</keyword>
<keyword evidence="3" id="KW-1185">Reference proteome</keyword>
<evidence type="ECO:0000313" key="3">
    <source>
        <dbReference type="Proteomes" id="UP000887013"/>
    </source>
</evidence>
<accession>A0A8X6QZQ0</accession>
<dbReference type="Proteomes" id="UP000887013">
    <property type="component" value="Unassembled WGS sequence"/>
</dbReference>
<name>A0A8X6QZQ0_NEPPI</name>
<dbReference type="EMBL" id="BMAW01132843">
    <property type="protein sequence ID" value="GFU45434.1"/>
    <property type="molecule type" value="Genomic_DNA"/>
</dbReference>
<dbReference type="InterPro" id="IPR052709">
    <property type="entry name" value="Transposase-MT_Hybrid"/>
</dbReference>
<gene>
    <name evidence="2" type="ORF">NPIL_95101</name>
</gene>
<protein>
    <submittedName>
        <fullName evidence="2">Uncharacterized protein</fullName>
    </submittedName>
</protein>
<proteinExistence type="predicted"/>
<feature type="coiled-coil region" evidence="1">
    <location>
        <begin position="67"/>
        <end position="94"/>
    </location>
</feature>
<evidence type="ECO:0000256" key="1">
    <source>
        <dbReference type="SAM" id="Coils"/>
    </source>
</evidence>
<sequence>MSLFPISKSPHSTMNFLSLVMRMAAAPFLSKRYNNNAAAEFKRGRSSLRDDERFGYPKTAASDANVAQLHQIILDHLRIKMRELEEARNRSKERVSHRLNQDLEWQAEAVHALYAAFSPVLSKTYSNEYSLLA</sequence>
<comment type="caution">
    <text evidence="2">The sequence shown here is derived from an EMBL/GenBank/DDBJ whole genome shotgun (WGS) entry which is preliminary data.</text>
</comment>
<evidence type="ECO:0000313" key="2">
    <source>
        <dbReference type="EMBL" id="GFU45434.1"/>
    </source>
</evidence>
<dbReference type="OrthoDB" id="616263at2759"/>
<organism evidence="2 3">
    <name type="scientific">Nephila pilipes</name>
    <name type="common">Giant wood spider</name>
    <name type="synonym">Nephila maculata</name>
    <dbReference type="NCBI Taxonomy" id="299642"/>
    <lineage>
        <taxon>Eukaryota</taxon>
        <taxon>Metazoa</taxon>
        <taxon>Ecdysozoa</taxon>
        <taxon>Arthropoda</taxon>
        <taxon>Chelicerata</taxon>
        <taxon>Arachnida</taxon>
        <taxon>Araneae</taxon>
        <taxon>Araneomorphae</taxon>
        <taxon>Entelegynae</taxon>
        <taxon>Araneoidea</taxon>
        <taxon>Nephilidae</taxon>
        <taxon>Nephila</taxon>
    </lineage>
</organism>